<dbReference type="OrthoDB" id="3654724at2"/>
<evidence type="ECO:0000313" key="3">
    <source>
        <dbReference type="EMBL" id="SMF80389.1"/>
    </source>
</evidence>
<evidence type="ECO:0000259" key="1">
    <source>
        <dbReference type="Pfam" id="PF03235"/>
    </source>
</evidence>
<accession>A0A1Y6CV53</accession>
<dbReference type="InterPro" id="IPR011089">
    <property type="entry name" value="GmrSD_C"/>
</dbReference>
<sequence>MYIKGEDRQISKILNSAFYHIPTFQRPYSWSKENIKELWNDVLGNGEENYFLGTMVVYRDGRNRYGIVDGQQRLTTITMMLAAIRNRLNSNRNENLAKGVHNLIEKPDIDNVLTFVVQTETSYPYFQQHIQRFGSPNFSGRLGKEEGTVKIAFELIVELLGEYLDSQIEMPGFNREEEENVLKSIRDKFLNATVIFIELDSIGDAYLIFETLNARGMPLDAADLVKNHLTRYLSNQNPKLDEVKDAWNTIKSNTEISKLKLDVNSFVLHFWISSNPYLTGKKLFKAVQDKISCFETARDLLNRLEYESKIYKKISNPESVEWSKEDSSIKESLNGLVNVFNVTQPHPFVLAVLAEYERRNIKSKLAKKSISLIERYHFASTALCSVKSSGGVSKMYASQAKAFRDAEGTNSKGVIVSKLEEKLLEKLPSREEFRSRFKDLEYSSANTKQKKTVRYILQKVLTELRPESCFDFESMTIEHLFPESRKMQGFQSIGNLLLLPAKLNNENLGNKPIRDKLTSLSSFPEFLDPSLKGEVSTFDIEKRSDTLCRILEKWVYGKLE</sequence>
<organism evidence="3 4">
    <name type="scientific">Pseudobacteriovorax antillogorgiicola</name>
    <dbReference type="NCBI Taxonomy" id="1513793"/>
    <lineage>
        <taxon>Bacteria</taxon>
        <taxon>Pseudomonadati</taxon>
        <taxon>Bdellovibrionota</taxon>
        <taxon>Oligoflexia</taxon>
        <taxon>Oligoflexales</taxon>
        <taxon>Pseudobacteriovoracaceae</taxon>
        <taxon>Pseudobacteriovorax</taxon>
    </lineage>
</organism>
<evidence type="ECO:0000313" key="4">
    <source>
        <dbReference type="Proteomes" id="UP000192907"/>
    </source>
</evidence>
<dbReference type="Pfam" id="PF03235">
    <property type="entry name" value="GmrSD_N"/>
    <property type="match status" value="1"/>
</dbReference>
<dbReference type="RefSeq" id="WP_132325595.1">
    <property type="nucleotide sequence ID" value="NZ_FWZT01000035.1"/>
</dbReference>
<dbReference type="AlphaFoldDB" id="A0A1Y6CV53"/>
<gene>
    <name evidence="3" type="ORF">SAMN06296036_1356</name>
</gene>
<dbReference type="Proteomes" id="UP000192907">
    <property type="component" value="Unassembled WGS sequence"/>
</dbReference>
<keyword evidence="4" id="KW-1185">Reference proteome</keyword>
<dbReference type="PANTHER" id="PTHR35149:SF1">
    <property type="entry name" value="DUF5655 DOMAIN-CONTAINING PROTEIN"/>
    <property type="match status" value="1"/>
</dbReference>
<protein>
    <submittedName>
        <fullName evidence="3">Uncharacterized conserved protein, contains ParB-like and HNH nuclease domains</fullName>
    </submittedName>
</protein>
<feature type="domain" description="GmrSD restriction endonucleases C-terminal" evidence="2">
    <location>
        <begin position="428"/>
        <end position="522"/>
    </location>
</feature>
<dbReference type="EMBL" id="FWZT01000035">
    <property type="protein sequence ID" value="SMF80389.1"/>
    <property type="molecule type" value="Genomic_DNA"/>
</dbReference>
<reference evidence="4" key="1">
    <citation type="submission" date="2017-04" db="EMBL/GenBank/DDBJ databases">
        <authorList>
            <person name="Varghese N."/>
            <person name="Submissions S."/>
        </authorList>
    </citation>
    <scope>NUCLEOTIDE SEQUENCE [LARGE SCALE GENOMIC DNA]</scope>
    <source>
        <strain evidence="4">RKEM611</strain>
    </source>
</reference>
<evidence type="ECO:0000259" key="2">
    <source>
        <dbReference type="Pfam" id="PF07510"/>
    </source>
</evidence>
<dbReference type="STRING" id="1513793.SAMN06296036_1356"/>
<dbReference type="InterPro" id="IPR004919">
    <property type="entry name" value="GmrSD_N"/>
</dbReference>
<proteinExistence type="predicted"/>
<feature type="domain" description="GmrSD restriction endonucleases N-terminal" evidence="1">
    <location>
        <begin position="10"/>
        <end position="229"/>
    </location>
</feature>
<dbReference type="PANTHER" id="PTHR35149">
    <property type="entry name" value="SLL5132 PROTEIN"/>
    <property type="match status" value="1"/>
</dbReference>
<dbReference type="Pfam" id="PF07510">
    <property type="entry name" value="GmrSD_C"/>
    <property type="match status" value="1"/>
</dbReference>
<name>A0A1Y6CV53_9BACT</name>